<evidence type="ECO:0000256" key="11">
    <source>
        <dbReference type="ARBA" id="ARBA00023098"/>
    </source>
</evidence>
<reference evidence="16" key="1">
    <citation type="submission" date="2023-05" db="EMBL/GenBank/DDBJ databases">
        <authorList>
            <person name="Huff M."/>
        </authorList>
    </citation>
    <scope>NUCLEOTIDE SEQUENCE</scope>
</reference>
<keyword evidence="9" id="KW-0067">ATP-binding</keyword>
<feature type="domain" description="4Fe-4S ferredoxin-type" evidence="15">
    <location>
        <begin position="130"/>
        <end position="162"/>
    </location>
</feature>
<dbReference type="InterPro" id="IPR016102">
    <property type="entry name" value="Succinyl-CoA_synth-like"/>
</dbReference>
<dbReference type="Pfam" id="PF00549">
    <property type="entry name" value="Ligase_CoA"/>
    <property type="match status" value="1"/>
</dbReference>
<evidence type="ECO:0000256" key="13">
    <source>
        <dbReference type="ARBA" id="ARBA00047593"/>
    </source>
</evidence>
<evidence type="ECO:0000256" key="12">
    <source>
        <dbReference type="ARBA" id="ARBA00023315"/>
    </source>
</evidence>
<dbReference type="InterPro" id="IPR036291">
    <property type="entry name" value="NAD(P)-bd_dom_sf"/>
</dbReference>
<evidence type="ECO:0000256" key="1">
    <source>
        <dbReference type="ARBA" id="ARBA00004514"/>
    </source>
</evidence>
<evidence type="ECO:0000256" key="6">
    <source>
        <dbReference type="ARBA" id="ARBA00022679"/>
    </source>
</evidence>
<evidence type="ECO:0000256" key="10">
    <source>
        <dbReference type="ARBA" id="ARBA00022842"/>
    </source>
</evidence>
<proteinExistence type="inferred from homology"/>
<dbReference type="FunFam" id="1.10.230.10:FF:000005">
    <property type="entry name" value="ATP-citrate synthase subunit 1"/>
    <property type="match status" value="1"/>
</dbReference>
<dbReference type="PROSITE" id="PS51379">
    <property type="entry name" value="4FE4S_FER_2"/>
    <property type="match status" value="2"/>
</dbReference>
<keyword evidence="11" id="KW-0443">Lipid metabolism</keyword>
<dbReference type="Gene3D" id="1.10.230.10">
    <property type="entry name" value="Cytochrome P450-Terp, domain 2"/>
    <property type="match status" value="1"/>
</dbReference>
<evidence type="ECO:0000313" key="16">
    <source>
        <dbReference type="EMBL" id="CAI9776197.1"/>
    </source>
</evidence>
<dbReference type="InterPro" id="IPR002020">
    <property type="entry name" value="Citrate_synthase"/>
</dbReference>
<keyword evidence="5" id="KW-0444">Lipid biosynthesis</keyword>
<organism evidence="16 17">
    <name type="scientific">Fraxinus pennsylvanica</name>
    <dbReference type="NCBI Taxonomy" id="56036"/>
    <lineage>
        <taxon>Eukaryota</taxon>
        <taxon>Viridiplantae</taxon>
        <taxon>Streptophyta</taxon>
        <taxon>Embryophyta</taxon>
        <taxon>Tracheophyta</taxon>
        <taxon>Spermatophyta</taxon>
        <taxon>Magnoliopsida</taxon>
        <taxon>eudicotyledons</taxon>
        <taxon>Gunneridae</taxon>
        <taxon>Pentapetalae</taxon>
        <taxon>asterids</taxon>
        <taxon>lamiids</taxon>
        <taxon>Lamiales</taxon>
        <taxon>Oleaceae</taxon>
        <taxon>Oleeae</taxon>
        <taxon>Fraxinus</taxon>
    </lineage>
</organism>
<evidence type="ECO:0000256" key="4">
    <source>
        <dbReference type="ARBA" id="ARBA00022490"/>
    </source>
</evidence>
<dbReference type="GO" id="GO:0006085">
    <property type="term" value="P:acetyl-CoA biosynthetic process"/>
    <property type="evidence" value="ECO:0007669"/>
    <property type="project" value="TreeGrafter"/>
</dbReference>
<dbReference type="InterPro" id="IPR016142">
    <property type="entry name" value="Citrate_synth-like_lrg_a-sub"/>
</dbReference>
<comment type="catalytic activity">
    <reaction evidence="13">
        <text>oxaloacetate + acetyl-CoA + ADP + phosphate = citrate + ATP + CoA</text>
        <dbReference type="Rhea" id="RHEA:21160"/>
        <dbReference type="ChEBI" id="CHEBI:16452"/>
        <dbReference type="ChEBI" id="CHEBI:16947"/>
        <dbReference type="ChEBI" id="CHEBI:30616"/>
        <dbReference type="ChEBI" id="CHEBI:43474"/>
        <dbReference type="ChEBI" id="CHEBI:57287"/>
        <dbReference type="ChEBI" id="CHEBI:57288"/>
        <dbReference type="ChEBI" id="CHEBI:456216"/>
        <dbReference type="EC" id="2.3.3.8"/>
    </reaction>
</comment>
<evidence type="ECO:0000256" key="5">
    <source>
        <dbReference type="ARBA" id="ARBA00022516"/>
    </source>
</evidence>
<dbReference type="InterPro" id="IPR021039">
    <property type="entry name" value="Fe-S-bd_prot_LdpA_C"/>
</dbReference>
<sequence length="1033" mass="111707">MSLSLFCRASLPTQLQSEVLATGGRKRGLERVKNLIKRNGIPSVITSPLESLQSGNWVKLICGASFEDVVDIRNLSLVYTLAGVDCIDCAAEASVVSAVNEGIKAARGIVPIRRPWVMISVNDDEDLHFRKAEFDPNDCPLDCSRPCENICPAHAILNLGAASGGNAGVVAERCYGCGRCLPVCPYDKIKAITYVRDITATAELLKRDDVDAIEIHTSGRQDASFRDLWNGLGDSIDNVRLVAVSFPDLRDSTISAMNAMYTAMKANLRCFNLWQLDGRPMSGDIGRGATREAISFASYLAAARDRPKGFLQLAGGTNAHTVEGLKKRRLFQTKTIFDESNDGSVHLHSVSSSDALISGVAFGGYARKIVGRVLSSLQSEDGRAVIENYPDHLLKALMESLALADTLILLDSRFGLIQVFLRENIMATGQLFSKTTQALFYNYKQLPIQRMLDFDFLCGRETPSVAGIINPGSEGFQKLFFGQEEIAIPVHSTIEAACAAHPTADVFINFASFRSAAASSLSALKQPTIRVVAIIAEGVPESDTKQLIGYAKANNKVVIGPATVGGIQAGAFKIGDTAGTIDNIIHCKLYRPGSVGFVSKSGGMSNELYSTIARVSDGIYEGIAIGGDVFPGSTLSDHVLRFNNIPQVKMIVVLGEIGGRDEYSLVEALKQGKITKPVVAWVSGTCARLFKSEVQFGHAGAKSGGEMESAQAKNEALREAGAVVPTSYEAFESAIKETFEKLVEGGTIPPVKEVTPPQIPEDLNTAIKSGKVRAPTHIISTISDDRGEEPTYAGIPMSSIVEQGLGAGDVISLLWFKRSLPRYCTRFIEICIVLCADHGPCVSGAHNTIVTARAGKDLVSSLVSGLLTIGPRFGGAIDDAARYFKDAYDKGLTPYEFVESMKKKGIRVPGIGHRIKSADNRDKRVELLQKFARSNFPSVKYMEYAVEVETYTLSKANNLVLNVDGAIGSLFLDLLAGSGMFTKQEIDEIVGIGYLNGLFVLARSIGLIGHTFDQKRLKQPLYRHPWEDVLYTK</sequence>
<keyword evidence="10" id="KW-0460">Magnesium</keyword>
<dbReference type="SUPFAM" id="SSF54862">
    <property type="entry name" value="4Fe-4S ferredoxins"/>
    <property type="match status" value="1"/>
</dbReference>
<dbReference type="EMBL" id="OU503049">
    <property type="protein sequence ID" value="CAI9776197.1"/>
    <property type="molecule type" value="Genomic_DNA"/>
</dbReference>
<keyword evidence="12" id="KW-0012">Acyltransferase</keyword>
<keyword evidence="17" id="KW-1185">Reference proteome</keyword>
<keyword evidence="6" id="KW-0808">Transferase</keyword>
<dbReference type="PROSITE" id="PS01216">
    <property type="entry name" value="SUCCINYL_COA_LIG_1"/>
    <property type="match status" value="1"/>
</dbReference>
<dbReference type="FunFam" id="3.40.50.261:FF:000003">
    <property type="entry name" value="ATP-citrate synthase subunit"/>
    <property type="match status" value="1"/>
</dbReference>
<gene>
    <name evidence="16" type="ORF">FPE_LOCUS23627</name>
</gene>
<feature type="domain" description="4Fe-4S ferredoxin-type" evidence="15">
    <location>
        <begin position="165"/>
        <end position="194"/>
    </location>
</feature>
<dbReference type="InterPro" id="IPR017896">
    <property type="entry name" value="4Fe4S_Fe-S-bd"/>
</dbReference>
<dbReference type="GO" id="GO:0003878">
    <property type="term" value="F:ATP citrate synthase activity"/>
    <property type="evidence" value="ECO:0007669"/>
    <property type="project" value="UniProtKB-EC"/>
</dbReference>
<dbReference type="AlphaFoldDB" id="A0AAD2A015"/>
<evidence type="ECO:0000256" key="2">
    <source>
        <dbReference type="ARBA" id="ARBA00011412"/>
    </source>
</evidence>
<dbReference type="InterPro" id="IPR033847">
    <property type="entry name" value="Citrt_syn/SCS-alpha_CS"/>
</dbReference>
<evidence type="ECO:0000256" key="7">
    <source>
        <dbReference type="ARBA" id="ARBA00022723"/>
    </source>
</evidence>
<dbReference type="InterPro" id="IPR017440">
    <property type="entry name" value="Cit_synth/succinyl-CoA_lig_AS"/>
</dbReference>
<name>A0AAD2A015_9LAMI</name>
<dbReference type="InterPro" id="IPR036969">
    <property type="entry name" value="Citrate_synthase_sf"/>
</dbReference>
<dbReference type="Pfam" id="PF00285">
    <property type="entry name" value="Citrate_synt"/>
    <property type="match status" value="1"/>
</dbReference>
<dbReference type="GO" id="GO:0046872">
    <property type="term" value="F:metal ion binding"/>
    <property type="evidence" value="ECO:0007669"/>
    <property type="project" value="UniProtKB-KW"/>
</dbReference>
<dbReference type="InterPro" id="IPR005811">
    <property type="entry name" value="SUCC_ACL_C"/>
</dbReference>
<keyword evidence="4" id="KW-0963">Cytoplasm</keyword>
<dbReference type="Proteomes" id="UP000834106">
    <property type="component" value="Chromosome 14"/>
</dbReference>
<dbReference type="GO" id="GO:0006633">
    <property type="term" value="P:fatty acid biosynthetic process"/>
    <property type="evidence" value="ECO:0007669"/>
    <property type="project" value="TreeGrafter"/>
</dbReference>
<evidence type="ECO:0000256" key="14">
    <source>
        <dbReference type="ARBA" id="ARBA00060724"/>
    </source>
</evidence>
<dbReference type="Gene3D" id="3.30.70.20">
    <property type="match status" value="1"/>
</dbReference>
<dbReference type="SUPFAM" id="SSF51735">
    <property type="entry name" value="NAD(P)-binding Rossmann-fold domains"/>
    <property type="match status" value="1"/>
</dbReference>
<dbReference type="PANTHER" id="PTHR23118">
    <property type="entry name" value="ATP-CITRATE SYNTHASE"/>
    <property type="match status" value="1"/>
</dbReference>
<dbReference type="Pfam" id="PF25160">
    <property type="entry name" value="LdpA_Fe-S-bd"/>
    <property type="match status" value="1"/>
</dbReference>
<dbReference type="InterPro" id="IPR017900">
    <property type="entry name" value="4Fe4S_Fe_S_CS"/>
</dbReference>
<protein>
    <recommendedName>
        <fullName evidence="3">ATP citrate synthase</fullName>
        <ecNumber evidence="3">2.3.3.8</ecNumber>
    </recommendedName>
</protein>
<accession>A0AAD2A015</accession>
<dbReference type="CDD" id="cd06100">
    <property type="entry name" value="CCL_ACL-C"/>
    <property type="match status" value="1"/>
</dbReference>
<dbReference type="Pfam" id="PF12617">
    <property type="entry name" value="LdpA_C"/>
    <property type="match status" value="1"/>
</dbReference>
<comment type="subcellular location">
    <subcellularLocation>
        <location evidence="1">Cytoplasm</location>
        <location evidence="1">Cytosol</location>
    </subcellularLocation>
</comment>
<dbReference type="Gene3D" id="3.40.50.720">
    <property type="entry name" value="NAD(P)-binding Rossmann-like Domain"/>
    <property type="match status" value="1"/>
</dbReference>
<dbReference type="PANTHER" id="PTHR23118:SF42">
    <property type="entry name" value="ATP-CITRATE SYNTHASE"/>
    <property type="match status" value="1"/>
</dbReference>
<dbReference type="Gene3D" id="1.10.580.10">
    <property type="entry name" value="Citrate Synthase, domain 1"/>
    <property type="match status" value="1"/>
</dbReference>
<evidence type="ECO:0000256" key="9">
    <source>
        <dbReference type="ARBA" id="ARBA00022840"/>
    </source>
</evidence>
<keyword evidence="8" id="KW-0547">Nucleotide-binding</keyword>
<dbReference type="PROSITE" id="PS00399">
    <property type="entry name" value="SUCCINYL_COA_LIG_2"/>
    <property type="match status" value="1"/>
</dbReference>
<comment type="subunit">
    <text evidence="2">Heterooctamer of 4 alpha and 4 beta chains.</text>
</comment>
<dbReference type="FunFam" id="3.40.50.720:FF:000136">
    <property type="entry name" value="ATP-citrate synthase beta chain protein"/>
    <property type="match status" value="1"/>
</dbReference>
<dbReference type="SUPFAM" id="SSF48256">
    <property type="entry name" value="Citrate synthase"/>
    <property type="match status" value="1"/>
</dbReference>
<evidence type="ECO:0000313" key="17">
    <source>
        <dbReference type="Proteomes" id="UP000834106"/>
    </source>
</evidence>
<dbReference type="EC" id="2.3.3.8" evidence="3"/>
<dbReference type="GO" id="GO:0005829">
    <property type="term" value="C:cytosol"/>
    <property type="evidence" value="ECO:0007669"/>
    <property type="project" value="UniProtKB-SubCell"/>
</dbReference>
<dbReference type="Gene3D" id="3.40.50.261">
    <property type="entry name" value="Succinyl-CoA synthetase domains"/>
    <property type="match status" value="1"/>
</dbReference>
<evidence type="ECO:0000256" key="8">
    <source>
        <dbReference type="ARBA" id="ARBA00022741"/>
    </source>
</evidence>
<dbReference type="GO" id="GO:0005524">
    <property type="term" value="F:ATP binding"/>
    <property type="evidence" value="ECO:0007669"/>
    <property type="project" value="UniProtKB-KW"/>
</dbReference>
<comment type="similarity">
    <text evidence="14">Belongs to the succinate/malate CoA ligase alpha subunit family.</text>
</comment>
<evidence type="ECO:0000256" key="3">
    <source>
        <dbReference type="ARBA" id="ARBA00012639"/>
    </source>
</evidence>
<dbReference type="InterPro" id="IPR016143">
    <property type="entry name" value="Citrate_synth-like_sm_a-sub"/>
</dbReference>
<dbReference type="PROSITE" id="PS00198">
    <property type="entry name" value="4FE4S_FER_1"/>
    <property type="match status" value="1"/>
</dbReference>
<keyword evidence="7" id="KW-0479">Metal-binding</keyword>
<dbReference type="InterPro" id="IPR057431">
    <property type="entry name" value="LdpA_Fe-S-bd"/>
</dbReference>
<evidence type="ECO:0000259" key="15">
    <source>
        <dbReference type="PROSITE" id="PS51379"/>
    </source>
</evidence>